<dbReference type="Proteomes" id="UP001255246">
    <property type="component" value="Unassembled WGS sequence"/>
</dbReference>
<dbReference type="RefSeq" id="WP_311351298.1">
    <property type="nucleotide sequence ID" value="NZ_JAVRHR010000002.1"/>
</dbReference>
<accession>A0ABU3ACB8</accession>
<proteinExistence type="predicted"/>
<dbReference type="EMBL" id="JAVRHR010000002">
    <property type="protein sequence ID" value="MDT0607515.1"/>
    <property type="molecule type" value="Genomic_DNA"/>
</dbReference>
<feature type="chain" id="PRO_5046392945" evidence="1">
    <location>
        <begin position="21"/>
        <end position="282"/>
    </location>
</feature>
<dbReference type="PROSITE" id="PS51257">
    <property type="entry name" value="PROKAR_LIPOPROTEIN"/>
    <property type="match status" value="1"/>
</dbReference>
<sequence length="282" mass="31900">MRTYIKFSLFIVLAFLSSCTDVIDVPVQEGPTRLVVEASLDWEKGTQGNIQTIKLSESTAFFDTNTQTAVTSANVIVTNDSSGANFIFEHQSNGEYLTTNFEPILGQSYTLQISYNGEIFSATETMTGVTEITDVFQDREDGFEDDVLEVHVIFTDPPEEGNNYLFKFQRRGDLLPELEEADDEFVNGNEIDWWYEIEENEDENVLPFQPDDIVDIEMYGVSRAYYNYIDILIDQIGGVGLFEATPVAVKGNCINTTNADSYAFGYFRLSEVVRTSYTFIED</sequence>
<dbReference type="InterPro" id="IPR025345">
    <property type="entry name" value="DUF4249"/>
</dbReference>
<comment type="caution">
    <text evidence="2">The sequence shown here is derived from an EMBL/GenBank/DDBJ whole genome shotgun (WGS) entry which is preliminary data.</text>
</comment>
<evidence type="ECO:0000256" key="1">
    <source>
        <dbReference type="SAM" id="SignalP"/>
    </source>
</evidence>
<gene>
    <name evidence="2" type="ORF">RM706_10760</name>
</gene>
<evidence type="ECO:0000313" key="3">
    <source>
        <dbReference type="Proteomes" id="UP001255246"/>
    </source>
</evidence>
<feature type="signal peptide" evidence="1">
    <location>
        <begin position="1"/>
        <end position="20"/>
    </location>
</feature>
<keyword evidence="3" id="KW-1185">Reference proteome</keyword>
<reference evidence="2 3" key="1">
    <citation type="submission" date="2023-09" db="EMBL/GenBank/DDBJ databases">
        <authorList>
            <person name="Rey-Velasco X."/>
        </authorList>
    </citation>
    <scope>NUCLEOTIDE SEQUENCE [LARGE SCALE GENOMIC DNA]</scope>
    <source>
        <strain evidence="2 3">F388</strain>
    </source>
</reference>
<evidence type="ECO:0000313" key="2">
    <source>
        <dbReference type="EMBL" id="MDT0607515.1"/>
    </source>
</evidence>
<protein>
    <submittedName>
        <fullName evidence="2">DUF4249 family protein</fullName>
    </submittedName>
</protein>
<name>A0ABU3ACB8_9FLAO</name>
<organism evidence="2 3">
    <name type="scientific">Croceitalea rosinachiae</name>
    <dbReference type="NCBI Taxonomy" id="3075596"/>
    <lineage>
        <taxon>Bacteria</taxon>
        <taxon>Pseudomonadati</taxon>
        <taxon>Bacteroidota</taxon>
        <taxon>Flavobacteriia</taxon>
        <taxon>Flavobacteriales</taxon>
        <taxon>Flavobacteriaceae</taxon>
        <taxon>Croceitalea</taxon>
    </lineage>
</organism>
<dbReference type="Pfam" id="PF14054">
    <property type="entry name" value="DUF4249"/>
    <property type="match status" value="1"/>
</dbReference>
<keyword evidence="1" id="KW-0732">Signal</keyword>